<accession>A0AAV8AE67</accession>
<feature type="compositionally biased region" description="Polar residues" evidence="1">
    <location>
        <begin position="205"/>
        <end position="217"/>
    </location>
</feature>
<feature type="compositionally biased region" description="Basic residues" evidence="1">
    <location>
        <begin position="239"/>
        <end position="256"/>
    </location>
</feature>
<protein>
    <submittedName>
        <fullName evidence="2">Uncharacterized protein</fullName>
    </submittedName>
</protein>
<evidence type="ECO:0000313" key="2">
    <source>
        <dbReference type="EMBL" id="KAJ3452188.1"/>
    </source>
</evidence>
<organism evidence="2 3">
    <name type="scientific">Anaeramoeba flamelloides</name>
    <dbReference type="NCBI Taxonomy" id="1746091"/>
    <lineage>
        <taxon>Eukaryota</taxon>
        <taxon>Metamonada</taxon>
        <taxon>Anaeramoebidae</taxon>
        <taxon>Anaeramoeba</taxon>
    </lineage>
</organism>
<dbReference type="Gene3D" id="6.20.250.70">
    <property type="match status" value="1"/>
</dbReference>
<dbReference type="AlphaFoldDB" id="A0AAV8AE67"/>
<evidence type="ECO:0000313" key="3">
    <source>
        <dbReference type="Proteomes" id="UP001146793"/>
    </source>
</evidence>
<dbReference type="Proteomes" id="UP001146793">
    <property type="component" value="Unassembled WGS sequence"/>
</dbReference>
<name>A0AAV8AE67_9EUKA</name>
<dbReference type="EMBL" id="JANTQA010000008">
    <property type="protein sequence ID" value="KAJ3452188.1"/>
    <property type="molecule type" value="Genomic_DNA"/>
</dbReference>
<feature type="compositionally biased region" description="Basic and acidic residues" evidence="1">
    <location>
        <begin position="104"/>
        <end position="123"/>
    </location>
</feature>
<feature type="region of interest" description="Disordered" evidence="1">
    <location>
        <begin position="81"/>
        <end position="123"/>
    </location>
</feature>
<proteinExistence type="predicted"/>
<gene>
    <name evidence="2" type="ORF">M0812_03952</name>
</gene>
<feature type="compositionally biased region" description="Basic residues" evidence="1">
    <location>
        <begin position="184"/>
        <end position="202"/>
    </location>
</feature>
<comment type="caution">
    <text evidence="2">The sequence shown here is derived from an EMBL/GenBank/DDBJ whole genome shotgun (WGS) entry which is preliminary data.</text>
</comment>
<feature type="region of interest" description="Disordered" evidence="1">
    <location>
        <begin position="165"/>
        <end position="256"/>
    </location>
</feature>
<feature type="compositionally biased region" description="Basic and acidic residues" evidence="1">
    <location>
        <begin position="225"/>
        <end position="238"/>
    </location>
</feature>
<reference evidence="2" key="1">
    <citation type="submission" date="2022-08" db="EMBL/GenBank/DDBJ databases">
        <title>Novel sulphate-reducing endosymbionts in the free-living metamonad Anaeramoeba.</title>
        <authorList>
            <person name="Jerlstrom-Hultqvist J."/>
            <person name="Cepicka I."/>
            <person name="Gallot-Lavallee L."/>
            <person name="Salas-Leiva D."/>
            <person name="Curtis B.A."/>
            <person name="Zahonova K."/>
            <person name="Pipaliya S."/>
            <person name="Dacks J."/>
            <person name="Roger A.J."/>
        </authorList>
    </citation>
    <scope>NUCLEOTIDE SEQUENCE</scope>
    <source>
        <strain evidence="2">Busselton2</strain>
    </source>
</reference>
<evidence type="ECO:0000256" key="1">
    <source>
        <dbReference type="SAM" id="MobiDB-lite"/>
    </source>
</evidence>
<sequence length="256" mass="30370">MSIQMENEKEIPQPKSLKGYETLDFETLQNKNLNIPTLDYSAATKLQSELWLFRLPKSFDVYSLDQKVIDLNGNETQIEMNDKTKEQTQPNTNFLIGEETEEEQDKKKDKEKGNEKKEEDNHFKIINTSELSKEELDQIVLMLPDLEKKEFRLTNGFEKQFEVKRVIKLPPPTNQQPEKEDLNKKKKKSKKKKMKSKKKKKQDKQSTPSSILKTNKIQNERKRKQTETDKEPKLIKTKSEKKRKRKKKRSRKNSDK</sequence>